<name>X1F8F5_9ZZZZ</name>
<feature type="compositionally biased region" description="Basic and acidic residues" evidence="1">
    <location>
        <begin position="13"/>
        <end position="29"/>
    </location>
</feature>
<reference evidence="2" key="1">
    <citation type="journal article" date="2014" name="Front. Microbiol.">
        <title>High frequency of phylogenetically diverse reductive dehalogenase-homologous genes in deep subseafloor sedimentary metagenomes.</title>
        <authorList>
            <person name="Kawai M."/>
            <person name="Futagami T."/>
            <person name="Toyoda A."/>
            <person name="Takaki Y."/>
            <person name="Nishi S."/>
            <person name="Hori S."/>
            <person name="Arai W."/>
            <person name="Tsubouchi T."/>
            <person name="Morono Y."/>
            <person name="Uchiyama I."/>
            <person name="Ito T."/>
            <person name="Fujiyama A."/>
            <person name="Inagaki F."/>
            <person name="Takami H."/>
        </authorList>
    </citation>
    <scope>NUCLEOTIDE SEQUENCE</scope>
    <source>
        <strain evidence="2">Expedition CK06-06</strain>
    </source>
</reference>
<feature type="region of interest" description="Disordered" evidence="1">
    <location>
        <begin position="1"/>
        <end position="29"/>
    </location>
</feature>
<feature type="compositionally biased region" description="Polar residues" evidence="1">
    <location>
        <begin position="1"/>
        <end position="12"/>
    </location>
</feature>
<dbReference type="AlphaFoldDB" id="X1F8F5"/>
<proteinExistence type="predicted"/>
<sequence length="29" mass="3596">RNKKILTTNDKTTQTDKERRRGYEKEKEE</sequence>
<protein>
    <submittedName>
        <fullName evidence="2">Uncharacterized protein</fullName>
    </submittedName>
</protein>
<accession>X1F8F5</accession>
<feature type="non-terminal residue" evidence="2">
    <location>
        <position position="1"/>
    </location>
</feature>
<evidence type="ECO:0000256" key="1">
    <source>
        <dbReference type="SAM" id="MobiDB-lite"/>
    </source>
</evidence>
<evidence type="ECO:0000313" key="2">
    <source>
        <dbReference type="EMBL" id="GAH17033.1"/>
    </source>
</evidence>
<comment type="caution">
    <text evidence="2">The sequence shown here is derived from an EMBL/GenBank/DDBJ whole genome shotgun (WGS) entry which is preliminary data.</text>
</comment>
<dbReference type="EMBL" id="BART01031736">
    <property type="protein sequence ID" value="GAH17033.1"/>
    <property type="molecule type" value="Genomic_DNA"/>
</dbReference>
<organism evidence="2">
    <name type="scientific">marine sediment metagenome</name>
    <dbReference type="NCBI Taxonomy" id="412755"/>
    <lineage>
        <taxon>unclassified sequences</taxon>
        <taxon>metagenomes</taxon>
        <taxon>ecological metagenomes</taxon>
    </lineage>
</organism>
<gene>
    <name evidence="2" type="ORF">S01H4_55054</name>
</gene>